<keyword evidence="3" id="KW-1185">Reference proteome</keyword>
<name>A0A812EXH3_ACAPH</name>
<evidence type="ECO:0000313" key="2">
    <source>
        <dbReference type="EMBL" id="CAE1332590.1"/>
    </source>
</evidence>
<dbReference type="AlphaFoldDB" id="A0A812EXH3"/>
<feature type="chain" id="PRO_5032840550" evidence="1">
    <location>
        <begin position="21"/>
        <end position="176"/>
    </location>
</feature>
<reference evidence="2" key="1">
    <citation type="submission" date="2021-01" db="EMBL/GenBank/DDBJ databases">
        <authorList>
            <person name="Li R."/>
            <person name="Bekaert M."/>
        </authorList>
    </citation>
    <scope>NUCLEOTIDE SEQUENCE</scope>
    <source>
        <strain evidence="2">Farmed</strain>
    </source>
</reference>
<proteinExistence type="predicted"/>
<evidence type="ECO:0000313" key="3">
    <source>
        <dbReference type="Proteomes" id="UP000597762"/>
    </source>
</evidence>
<organism evidence="2 3">
    <name type="scientific">Acanthosepion pharaonis</name>
    <name type="common">Pharaoh cuttlefish</name>
    <name type="synonym">Sepia pharaonis</name>
    <dbReference type="NCBI Taxonomy" id="158019"/>
    <lineage>
        <taxon>Eukaryota</taxon>
        <taxon>Metazoa</taxon>
        <taxon>Spiralia</taxon>
        <taxon>Lophotrochozoa</taxon>
        <taxon>Mollusca</taxon>
        <taxon>Cephalopoda</taxon>
        <taxon>Coleoidea</taxon>
        <taxon>Decapodiformes</taxon>
        <taxon>Sepiida</taxon>
        <taxon>Sepiina</taxon>
        <taxon>Sepiidae</taxon>
        <taxon>Acanthosepion</taxon>
    </lineage>
</organism>
<keyword evidence="1" id="KW-0732">Signal</keyword>
<sequence>MERLLAFTVIILSLSQEIRGQLVNNTTTKPSDKEQKVTFYEEVEAGLNDDDYRRVNKSANRLTHLSEDFNVIIKDDISEEEDDEFDKMMAEIRMSAPTVSKIKKREVDDEGSGDDAYGFEDTCSAPCGCRPGPQLSLSILTSLYHFNPLFFSSSYTPSLSVFHTYHKLGRRPRTFY</sequence>
<gene>
    <name evidence="2" type="ORF">SPHA_81633</name>
</gene>
<evidence type="ECO:0000256" key="1">
    <source>
        <dbReference type="SAM" id="SignalP"/>
    </source>
</evidence>
<protein>
    <submittedName>
        <fullName evidence="2">Uncharacterized protein</fullName>
    </submittedName>
</protein>
<dbReference type="EMBL" id="CAHIKZ030005641">
    <property type="protein sequence ID" value="CAE1332590.1"/>
    <property type="molecule type" value="Genomic_DNA"/>
</dbReference>
<accession>A0A812EXH3</accession>
<comment type="caution">
    <text evidence="2">The sequence shown here is derived from an EMBL/GenBank/DDBJ whole genome shotgun (WGS) entry which is preliminary data.</text>
</comment>
<dbReference type="Proteomes" id="UP000597762">
    <property type="component" value="Unassembled WGS sequence"/>
</dbReference>
<feature type="signal peptide" evidence="1">
    <location>
        <begin position="1"/>
        <end position="20"/>
    </location>
</feature>